<reference evidence="2 3" key="1">
    <citation type="journal article" date="2011" name="J. Gen. Appl. Microbiol.">
        <title>Draft genome sequencing of the enigmatic yeast Saitoella complicata.</title>
        <authorList>
            <person name="Nishida H."/>
            <person name="Hamamoto M."/>
            <person name="Sugiyama J."/>
        </authorList>
    </citation>
    <scope>NUCLEOTIDE SEQUENCE [LARGE SCALE GENOMIC DNA]</scope>
    <source>
        <strain evidence="2 3">NRRL Y-17804</strain>
    </source>
</reference>
<feature type="region of interest" description="Disordered" evidence="1">
    <location>
        <begin position="997"/>
        <end position="1118"/>
    </location>
</feature>
<keyword evidence="3" id="KW-1185">Reference proteome</keyword>
<evidence type="ECO:0000313" key="3">
    <source>
        <dbReference type="Proteomes" id="UP000033140"/>
    </source>
</evidence>
<feature type="compositionally biased region" description="Low complexity" evidence="1">
    <location>
        <begin position="217"/>
        <end position="228"/>
    </location>
</feature>
<feature type="compositionally biased region" description="Polar residues" evidence="1">
    <location>
        <begin position="882"/>
        <end position="903"/>
    </location>
</feature>
<feature type="region of interest" description="Disordered" evidence="1">
    <location>
        <begin position="313"/>
        <end position="397"/>
    </location>
</feature>
<feature type="region of interest" description="Disordered" evidence="1">
    <location>
        <begin position="811"/>
        <end position="903"/>
    </location>
</feature>
<dbReference type="Proteomes" id="UP000033140">
    <property type="component" value="Unassembled WGS sequence"/>
</dbReference>
<feature type="compositionally biased region" description="Polar residues" evidence="1">
    <location>
        <begin position="253"/>
        <end position="262"/>
    </location>
</feature>
<evidence type="ECO:0000313" key="2">
    <source>
        <dbReference type="EMBL" id="GAO48999.1"/>
    </source>
</evidence>
<feature type="region of interest" description="Disordered" evidence="1">
    <location>
        <begin position="1132"/>
        <end position="1163"/>
    </location>
</feature>
<feature type="compositionally biased region" description="Basic and acidic residues" evidence="1">
    <location>
        <begin position="820"/>
        <end position="855"/>
    </location>
</feature>
<feature type="region of interest" description="Disordered" evidence="1">
    <location>
        <begin position="99"/>
        <end position="298"/>
    </location>
</feature>
<feature type="compositionally biased region" description="Low complexity" evidence="1">
    <location>
        <begin position="1022"/>
        <end position="1051"/>
    </location>
</feature>
<accession>A0A0E9NGN9</accession>
<comment type="caution">
    <text evidence="2">The sequence shown here is derived from an EMBL/GenBank/DDBJ whole genome shotgun (WGS) entry which is preliminary data.</text>
</comment>
<reference evidence="2 3" key="3">
    <citation type="journal article" date="2015" name="Genome Announc.">
        <title>Draft Genome Sequence of the Archiascomycetous Yeast Saitoella complicata.</title>
        <authorList>
            <person name="Yamauchi K."/>
            <person name="Kondo S."/>
            <person name="Hamamoto M."/>
            <person name="Takahashi Y."/>
            <person name="Ogura Y."/>
            <person name="Hayashi T."/>
            <person name="Nishida H."/>
        </authorList>
    </citation>
    <scope>NUCLEOTIDE SEQUENCE [LARGE SCALE GENOMIC DNA]</scope>
    <source>
        <strain evidence="2 3">NRRL Y-17804</strain>
    </source>
</reference>
<feature type="region of interest" description="Disordered" evidence="1">
    <location>
        <begin position="642"/>
        <end position="712"/>
    </location>
</feature>
<feature type="compositionally biased region" description="Pro residues" evidence="1">
    <location>
        <begin position="1011"/>
        <end position="1021"/>
    </location>
</feature>
<feature type="compositionally biased region" description="Basic and acidic residues" evidence="1">
    <location>
        <begin position="8"/>
        <end position="23"/>
    </location>
</feature>
<feature type="region of interest" description="Disordered" evidence="1">
    <location>
        <begin position="1"/>
        <end position="78"/>
    </location>
</feature>
<feature type="compositionally biased region" description="Basic residues" evidence="1">
    <location>
        <begin position="270"/>
        <end position="281"/>
    </location>
</feature>
<feature type="region of interest" description="Disordered" evidence="1">
    <location>
        <begin position="415"/>
        <end position="460"/>
    </location>
</feature>
<dbReference type="GO" id="GO:0005884">
    <property type="term" value="C:actin filament"/>
    <property type="evidence" value="ECO:0007669"/>
    <property type="project" value="TreeGrafter"/>
</dbReference>
<feature type="compositionally biased region" description="Pro residues" evidence="1">
    <location>
        <begin position="667"/>
        <end position="682"/>
    </location>
</feature>
<sequence length="1220" mass="130882">MQATTRKRAAETTKRSLRNREVEVPSPAVTPAKESKVASPSVQKSASKGTTAVKDVHMSTGRSTRAAKRAAEEVEQASPTFISTKLSKTSASVIRKPYIQTATAESDKPTPRITRAAQRVAEEHQHPETPMSNDRPKRTRSQITGAEVEKQSRTETTKRQKRSGTPPPPPVIVTPEPVAALSGRSTRASARFESPIANEDEVRDMKLAKSVKETAEPAEAAEPQPELAKTPEVAKSTTEFEPATAAAVEEPTRNSNNIDITATRTSPPRPIRKRSITKRRSSSTTHHEADKPCYKPPPLIELDPRLALLYPELAPRKNMNPPVSSMRGRGESSMRSAIVPVPRRMVTPPPPPPATPIAKSVPHTVVPPKEDIISPVLERPASAVKPASSSTGTAMPVERAEQVVRTASPELEVENFVGSPGFDLPSPEHQQAQVPFSVQSPSQAPDQPQLQPQVQSQVQEQPATVLHPVLAASVAPVAPLAPLAPNTQQPTFSAAEAQLYQARQDARPPSDTEMLTTWFLRGMVDLRLQPPLFTRFAAEFNATRPPHHRISPAEVGWWVHNMWETSLLATTIQKDGDVEFQALLRIYGRRTFERLVGGHVVVWERRESWMVFQEVIGEEGRGVLDQKPREVVVVVEERPVGAHGTSEGQVSEGVNPVAAKGTDCAPAPTPAPVPAGGPPPLPALAHPPTLTSKPTPPAPSAITNPPTTTPKPAPTYESYTCPRCSLPFPTSSDLQTHLLSPSSLCDSVAAGDVCIVCGMKTDSPSLQKAHYAHHLRLEGGVFERVGIGHVGRQDPGVPGLAGEAGRMKAGASGMGVLRMTRKDVNKEKADKERAEAKEKDKAIAKEREREKERNKTSPSTTRHKSGERPKQPEPTTPLLVKTLSQTPSLSPTAVRTPGTGATNSSMIDPALMAMNAPPNPPHPPQHPSGVHSDPSHPAMIYIPGSGSWYVLPSSSPTGQIYNGPLPTSQNPLPSQPAPAVGADGRVPNPIQRVRPPGSMTGAFSLSMSMSPPGPSPLPTPPSSVTALPAASTVGPAPASAPAPVFAPSQQAEAPRLSQSPVTLVVTEDPRASGKSMADATPTPKHPNSHRLKPPAPKSVPAPAPAPAPSYQGYQGQAWGASQLQSPVAMYQPLPPYAHLPQSLQQPPPPSPRLPPGPRHPTPTWSTFQQLELMEWVAQDEKERWRRASHRFGRSVEECVREAEAIGYKVFKLGPSNGGGR</sequence>
<feature type="compositionally biased region" description="Low complexity" evidence="1">
    <location>
        <begin position="437"/>
        <end position="460"/>
    </location>
</feature>
<organism evidence="2 3">
    <name type="scientific">Saitoella complicata (strain BCRC 22490 / CBS 7301 / JCM 7358 / NBRC 10748 / NRRL Y-17804)</name>
    <dbReference type="NCBI Taxonomy" id="698492"/>
    <lineage>
        <taxon>Eukaryota</taxon>
        <taxon>Fungi</taxon>
        <taxon>Dikarya</taxon>
        <taxon>Ascomycota</taxon>
        <taxon>Taphrinomycotina</taxon>
        <taxon>Taphrinomycotina incertae sedis</taxon>
        <taxon>Saitoella</taxon>
    </lineage>
</organism>
<name>A0A0E9NGN9_SAICN</name>
<dbReference type="AlphaFoldDB" id="A0A0E9NGN9"/>
<feature type="compositionally biased region" description="Pro residues" evidence="1">
    <location>
        <begin position="1145"/>
        <end position="1160"/>
    </location>
</feature>
<dbReference type="InterPro" id="IPR051412">
    <property type="entry name" value="Formin_Homology_Diaphanous_sf"/>
</dbReference>
<dbReference type="GO" id="GO:0030041">
    <property type="term" value="P:actin filament polymerization"/>
    <property type="evidence" value="ECO:0007669"/>
    <property type="project" value="TreeGrafter"/>
</dbReference>
<dbReference type="STRING" id="698492.A0A0E9NGN9"/>
<feature type="compositionally biased region" description="Low complexity" evidence="1">
    <location>
        <begin position="237"/>
        <end position="249"/>
    </location>
</feature>
<feature type="compositionally biased region" description="Low complexity" evidence="1">
    <location>
        <begin position="324"/>
        <end position="346"/>
    </location>
</feature>
<proteinExistence type="predicted"/>
<dbReference type="PANTHER" id="PTHR45691">
    <property type="entry name" value="PROTEIN DIAPHANOUS"/>
    <property type="match status" value="1"/>
</dbReference>
<gene>
    <name evidence="2" type="ORF">G7K_3160-t1</name>
</gene>
<feature type="compositionally biased region" description="Basic and acidic residues" evidence="1">
    <location>
        <begin position="203"/>
        <end position="215"/>
    </location>
</feature>
<reference evidence="2 3" key="2">
    <citation type="journal article" date="2014" name="J. Gen. Appl. Microbiol.">
        <title>The early diverging ascomycetous budding yeast Saitoella complicata has three histone deacetylases belonging to the Clr6, Hos2, and Rpd3 lineages.</title>
        <authorList>
            <person name="Nishida H."/>
            <person name="Matsumoto T."/>
            <person name="Kondo S."/>
            <person name="Hamamoto M."/>
            <person name="Yoshikawa H."/>
        </authorList>
    </citation>
    <scope>NUCLEOTIDE SEQUENCE [LARGE SCALE GENOMIC DNA]</scope>
    <source>
        <strain evidence="2 3">NRRL Y-17804</strain>
    </source>
</reference>
<feature type="compositionally biased region" description="Polar residues" evidence="1">
    <location>
        <begin position="38"/>
        <end position="50"/>
    </location>
</feature>
<dbReference type="PANTHER" id="PTHR45691:SF6">
    <property type="entry name" value="PROTEIN DIAPHANOUS"/>
    <property type="match status" value="1"/>
</dbReference>
<feature type="compositionally biased region" description="Basic and acidic residues" evidence="1">
    <location>
        <begin position="147"/>
        <end position="158"/>
    </location>
</feature>
<dbReference type="EMBL" id="BACD03000019">
    <property type="protein sequence ID" value="GAO48999.1"/>
    <property type="molecule type" value="Genomic_DNA"/>
</dbReference>
<protein>
    <submittedName>
        <fullName evidence="2">Uncharacterized protein</fullName>
    </submittedName>
</protein>
<feature type="compositionally biased region" description="Pro residues" evidence="1">
    <location>
        <begin position="1093"/>
        <end position="1107"/>
    </location>
</feature>
<evidence type="ECO:0000256" key="1">
    <source>
        <dbReference type="SAM" id="MobiDB-lite"/>
    </source>
</evidence>